<proteinExistence type="predicted"/>
<organism evidence="1 2">
    <name type="scientific">Eubacterium callanderi</name>
    <dbReference type="NCBI Taxonomy" id="53442"/>
    <lineage>
        <taxon>Bacteria</taxon>
        <taxon>Bacillati</taxon>
        <taxon>Bacillota</taxon>
        <taxon>Clostridia</taxon>
        <taxon>Eubacteriales</taxon>
        <taxon>Eubacteriaceae</taxon>
        <taxon>Eubacterium</taxon>
    </lineage>
</organism>
<dbReference type="EMBL" id="CP002273">
    <property type="protein sequence ID" value="ADO35682.1"/>
    <property type="molecule type" value="Genomic_DNA"/>
</dbReference>
<protein>
    <submittedName>
        <fullName evidence="1">Uncharacterized protein</fullName>
    </submittedName>
</protein>
<evidence type="ECO:0000313" key="1">
    <source>
        <dbReference type="EMBL" id="ADO35682.1"/>
    </source>
</evidence>
<sequence length="65" mass="7539">MPILLRIYEAKKDRHKNVPIFRLSKKPRDEAFYLRKEKRPAGSVLSPVSSSLTLALNLSSVRLFR</sequence>
<dbReference type="Proteomes" id="UP000006873">
    <property type="component" value="Chromosome"/>
</dbReference>
<reference key="1">
    <citation type="submission" date="2010-09" db="EMBL/GenBank/DDBJ databases">
        <authorList>
            <person name="Roh H."/>
            <person name="Ko H.-J."/>
            <person name="Kim D."/>
            <person name="Choi D.G."/>
            <person name="Park S."/>
            <person name="Kim S."/>
            <person name="Kim K.H."/>
            <person name="Chang I.S."/>
            <person name="Choi I.-G."/>
        </authorList>
    </citation>
    <scope>NUCLEOTIDE SEQUENCE</scope>
    <source>
        <strain>KIST612</strain>
    </source>
</reference>
<keyword evidence="2" id="KW-1185">Reference proteome</keyword>
<dbReference type="HOGENOM" id="CLU_2843305_0_0_9"/>
<dbReference type="AlphaFoldDB" id="E3GJ47"/>
<name>E3GJ47_9FIRM</name>
<evidence type="ECO:0000313" key="2">
    <source>
        <dbReference type="Proteomes" id="UP000006873"/>
    </source>
</evidence>
<accession>E3GJ47</accession>
<reference evidence="1 2" key="2">
    <citation type="journal article" date="2011" name="J. Bacteriol.">
        <title>Complete genome sequence of a carbon monoxide-utilizing acetogen, Eubacterium limosum KIST612.</title>
        <authorList>
            <person name="Roh H."/>
            <person name="Ko H.J."/>
            <person name="Kim D."/>
            <person name="Choi D.G."/>
            <person name="Park S."/>
            <person name="Kim S."/>
            <person name="Chang I.S."/>
            <person name="Choi I.G."/>
        </authorList>
    </citation>
    <scope>NUCLEOTIDE SEQUENCE [LARGE SCALE GENOMIC DNA]</scope>
    <source>
        <strain evidence="1 2">KIST612</strain>
    </source>
</reference>
<gene>
    <name evidence="1" type="ordered locus">ELI_0668</name>
</gene>
<dbReference type="KEGG" id="elm:ELI_0668"/>